<feature type="compositionally biased region" description="Basic and acidic residues" evidence="1">
    <location>
        <begin position="505"/>
        <end position="515"/>
    </location>
</feature>
<dbReference type="Proteomes" id="UP000694865">
    <property type="component" value="Unplaced"/>
</dbReference>
<feature type="compositionally biased region" description="Basic and acidic residues" evidence="1">
    <location>
        <begin position="612"/>
        <end position="621"/>
    </location>
</feature>
<organism evidence="3 4">
    <name type="scientific">Saccoglossus kowalevskii</name>
    <name type="common">Acorn worm</name>
    <dbReference type="NCBI Taxonomy" id="10224"/>
    <lineage>
        <taxon>Eukaryota</taxon>
        <taxon>Metazoa</taxon>
        <taxon>Hemichordata</taxon>
        <taxon>Enteropneusta</taxon>
        <taxon>Harrimaniidae</taxon>
        <taxon>Saccoglossus</taxon>
    </lineage>
</organism>
<evidence type="ECO:0000313" key="3">
    <source>
        <dbReference type="Proteomes" id="UP000694865"/>
    </source>
</evidence>
<reference evidence="4" key="1">
    <citation type="submission" date="2025-08" db="UniProtKB">
        <authorList>
            <consortium name="RefSeq"/>
        </authorList>
    </citation>
    <scope>IDENTIFICATION</scope>
    <source>
        <tissue evidence="4">Testes</tissue>
    </source>
</reference>
<evidence type="ECO:0000313" key="4">
    <source>
        <dbReference type="RefSeq" id="XP_006821019.1"/>
    </source>
</evidence>
<keyword evidence="3" id="KW-1185">Reference proteome</keyword>
<feature type="region of interest" description="Disordered" evidence="1">
    <location>
        <begin position="465"/>
        <end position="485"/>
    </location>
</feature>
<feature type="region of interest" description="Disordered" evidence="1">
    <location>
        <begin position="499"/>
        <end position="630"/>
    </location>
</feature>
<dbReference type="InterPro" id="IPR027073">
    <property type="entry name" value="5_3_exoribonuclease"/>
</dbReference>
<proteinExistence type="predicted"/>
<feature type="compositionally biased region" description="Polar residues" evidence="1">
    <location>
        <begin position="538"/>
        <end position="575"/>
    </location>
</feature>
<feature type="compositionally biased region" description="Basic and acidic residues" evidence="1">
    <location>
        <begin position="525"/>
        <end position="534"/>
    </location>
</feature>
<gene>
    <name evidence="4" type="primary">LOC102808191</name>
</gene>
<feature type="compositionally biased region" description="Basic and acidic residues" evidence="1">
    <location>
        <begin position="582"/>
        <end position="604"/>
    </location>
</feature>
<feature type="domain" description="Xrn1 helical" evidence="2">
    <location>
        <begin position="35"/>
        <end position="152"/>
    </location>
</feature>
<accession>A0ABM0MLX8</accession>
<feature type="domain" description="Xrn1 helical" evidence="2">
    <location>
        <begin position="157"/>
        <end position="304"/>
    </location>
</feature>
<dbReference type="GeneID" id="102808191"/>
<dbReference type="PANTHER" id="PTHR12341">
    <property type="entry name" value="5'-&gt;3' EXORIBONUCLEASE"/>
    <property type="match status" value="1"/>
</dbReference>
<dbReference type="Pfam" id="PF17846">
    <property type="entry name" value="XRN_M"/>
    <property type="match status" value="2"/>
</dbReference>
<name>A0ABM0MLX8_SACKO</name>
<evidence type="ECO:0000259" key="2">
    <source>
        <dbReference type="Pfam" id="PF17846"/>
    </source>
</evidence>
<protein>
    <submittedName>
        <fullName evidence="4">Uncharacterized protein LOC102808191</fullName>
    </submittedName>
</protein>
<dbReference type="Gene3D" id="1.25.40.1050">
    <property type="match status" value="1"/>
</dbReference>
<sequence length="630" mass="74813">MLWHIVRDCENAPRQEREVVQEEKLIFVHLKVLRKRTIDDWVFLCCLLGNDFLPKLPSLNIKEGALDRLVRMYKTAVTHTMINDLKSKIRELSLALDGKSEEIDPDDGDKRYLTDNGIVNLHMLQMILTELGKEEDVIFRERRQKNEMNSKYKCEIQHESEDNVRLGMDGWKDRYYEYKFDVSPSHEPEFINNLADSYVKGLCWISMYYFHGCPSWQWFYPYHYAPFAMDFKNITHLQNDFEVGEPLKPLEQLMAILPPSNDHLLPITWRPLMIGEPGDSPIRDFYPGDFEIDLSGHITVFASVIVGMVFKLQVILGSGCVVLDADKWILEQIEHHESELHSRLYTKELEIDYYARAQRLEEIPLLKKDYEKFVLMERETWDKEEEKKVQNLKEVWKLAKLNRNRLSRMVASKDEFVKGLTHARKCVYKEKLAIFKTMYDNEKKIRLEQRKVDRKEDRRQKWLKEKKEEKQRKRDEEIKRVKQAKDEEEYRIRVAKANAQAAKQKARDEEIERRNATRSRQSSVSDDRTTDSWRRSRQFTPQDSRANYNTLRPQYDSAYNHSCPTPRYQSTNSTRGYRGSRYQRDDNQPHNWREGDSKPSEHKTSSSNYNRKAGDVDKDGDGGWITVSRR</sequence>
<dbReference type="RefSeq" id="XP_006821019.1">
    <property type="nucleotide sequence ID" value="XM_006820956.1"/>
</dbReference>
<evidence type="ECO:0000256" key="1">
    <source>
        <dbReference type="SAM" id="MobiDB-lite"/>
    </source>
</evidence>
<dbReference type="InterPro" id="IPR041412">
    <property type="entry name" value="Xrn1_helical"/>
</dbReference>
<dbReference type="PANTHER" id="PTHR12341:SF41">
    <property type="entry name" value="5'-3' EXORIBONUCLEASE 2"/>
    <property type="match status" value="1"/>
</dbReference>